<dbReference type="KEGG" id="halx:M0R89_03575"/>
<organism evidence="1 2">
    <name type="scientific">Halorussus limi</name>
    <dbReference type="NCBI Taxonomy" id="2938695"/>
    <lineage>
        <taxon>Archaea</taxon>
        <taxon>Methanobacteriati</taxon>
        <taxon>Methanobacteriota</taxon>
        <taxon>Stenosarchaea group</taxon>
        <taxon>Halobacteria</taxon>
        <taxon>Halobacteriales</taxon>
        <taxon>Haladaptataceae</taxon>
        <taxon>Halorussus</taxon>
    </lineage>
</organism>
<protein>
    <submittedName>
        <fullName evidence="1">Uncharacterized protein</fullName>
    </submittedName>
</protein>
<gene>
    <name evidence="1" type="ORF">M0R89_03575</name>
</gene>
<dbReference type="PROSITE" id="PS51318">
    <property type="entry name" value="TAT"/>
    <property type="match status" value="1"/>
</dbReference>
<dbReference type="GeneID" id="72184248"/>
<dbReference type="RefSeq" id="WP_248651198.1">
    <property type="nucleotide sequence ID" value="NZ_CP096659.1"/>
</dbReference>
<dbReference type="InterPro" id="IPR006311">
    <property type="entry name" value="TAT_signal"/>
</dbReference>
<evidence type="ECO:0000313" key="1">
    <source>
        <dbReference type="EMBL" id="UPV75155.1"/>
    </source>
</evidence>
<dbReference type="AlphaFoldDB" id="A0A8U0HVL0"/>
<proteinExistence type="predicted"/>
<evidence type="ECO:0000313" key="2">
    <source>
        <dbReference type="Proteomes" id="UP000830729"/>
    </source>
</evidence>
<sequence>MTDENEPNTTNRRRVLKTIGATGLAASGLAAVSGSAAAQQSGNKNPITYNPNEYTLDGGEGVGALKVSLDSVDEEAGTASGTVSGKYRGEKGVEKFEESFSGVPISVEPVNSGAAFGGGGAAAMQQQTLIFLDLGPITLNVLGLIVETNRIQVRVSCDPSKGLLGQLLCGLLR</sequence>
<reference evidence="1 2" key="1">
    <citation type="submission" date="2022-04" db="EMBL/GenBank/DDBJ databases">
        <title>Diverse halophilic archaea isolated from saline environments.</title>
        <authorList>
            <person name="Cui H.-L."/>
        </authorList>
    </citation>
    <scope>NUCLEOTIDE SEQUENCE [LARGE SCALE GENOMIC DNA]</scope>
    <source>
        <strain evidence="1 2">XZYJT49</strain>
    </source>
</reference>
<dbReference type="Proteomes" id="UP000830729">
    <property type="component" value="Chromosome"/>
</dbReference>
<accession>A0A8U0HVL0</accession>
<dbReference type="EMBL" id="CP096659">
    <property type="protein sequence ID" value="UPV75155.1"/>
    <property type="molecule type" value="Genomic_DNA"/>
</dbReference>
<keyword evidence="2" id="KW-1185">Reference proteome</keyword>
<name>A0A8U0HVL0_9EURY</name>